<dbReference type="HAMAP" id="MF_00100_B">
    <property type="entry name" value="IF_2_B"/>
    <property type="match status" value="1"/>
</dbReference>
<dbReference type="NCBIfam" id="TIGR00231">
    <property type="entry name" value="small_GTP"/>
    <property type="match status" value="1"/>
</dbReference>
<dbReference type="PANTHER" id="PTHR43381:SF20">
    <property type="entry name" value="TRANSLATION INITIATION FACTOR IF-2, MITOCHONDRIAL"/>
    <property type="match status" value="1"/>
</dbReference>
<dbReference type="InterPro" id="IPR027417">
    <property type="entry name" value="P-loop_NTPase"/>
</dbReference>
<dbReference type="Pfam" id="PF22042">
    <property type="entry name" value="EF-G_D2"/>
    <property type="match status" value="1"/>
</dbReference>
<dbReference type="Gene3D" id="2.40.30.10">
    <property type="entry name" value="Translation factors"/>
    <property type="match status" value="2"/>
</dbReference>
<reference evidence="12 13" key="1">
    <citation type="submission" date="2024-01" db="EMBL/GenBank/DDBJ databases">
        <title>The genome of the rayed Mediterranean limpet Patella caerulea (Linnaeus, 1758).</title>
        <authorList>
            <person name="Anh-Thu Weber A."/>
            <person name="Halstead-Nussloch G."/>
        </authorList>
    </citation>
    <scope>NUCLEOTIDE SEQUENCE [LARGE SCALE GENOMIC DNA]</scope>
    <source>
        <strain evidence="12">AATW-2023a</strain>
        <tissue evidence="12">Whole specimen</tissue>
    </source>
</reference>
<sequence>MSRLACITNVRLCLSQIFPLRCLLEDNVRRASCIFEPELTRWGINQLAQMHLIKSFTTTSIRFDSRRAKKDPIQRRPKSMKINKLVSIKPDMTVTQLAKELDRSVDQIFEALSYVNGGEIYRKKHSVIDNFDVIKEVVKKCGFRHKLVEAPKSEKERVDIVRQPPPDESVLQKRPPVVTIMGHVDHGKTTLLDYLRKSKTVDKEFGGITQHIGAFSVPLPSGETITFLDTPGHAAFSTMRARGAQVTDIIVLVVAADDGVMEQTLESIQHARQANVPIIVAVNKMDKPEADLERTKRMLMEHQLLIEEFGGDVQAVPISALKGTNIQELKEAIITQSEIMEIKGDPVGLVEGRVIESKTDPGRGKLVTAVVKRGTLKKGSIIVAGKTWAKVRGMFGDDGKPIVMAPPSTPVEISGWKELPSAGDEILEVDSEKFAKEVVDSRLHQALQDKADVDQIAITEKRAEHRKGYEAMTAARLERGFRYGNNRGIKKEKETIITHEGPQLSLVLKGDVDGSLEAILDTLVMYNSKKCNLDLIHYGVGNITEQDIKLAESFDGVVMGFNVSIPSTVQKIAESCNVPVSLHQVIYNLFDDLCSQLNAKLPVIEEQATIGEAKVLQLFKLNKKKKEIIVAGCRCTKGLLHRKKNFKVIRDEEVVYEGSINSLKHLKNEVETIKMDVECGLSLSDSSFIFKEGDIIQCFDSKQVTQVIDWDPGF</sequence>
<dbReference type="FunFam" id="2.40.30.10:FF:000007">
    <property type="entry name" value="Translation initiation factor IF-2"/>
    <property type="match status" value="1"/>
</dbReference>
<dbReference type="CDD" id="cd03702">
    <property type="entry name" value="IF2_mtIF2_II"/>
    <property type="match status" value="1"/>
</dbReference>
<dbReference type="InterPro" id="IPR005225">
    <property type="entry name" value="Small_GTP-bd"/>
</dbReference>
<accession>A0AAN8JVI3</accession>
<evidence type="ECO:0000256" key="6">
    <source>
        <dbReference type="ARBA" id="ARBA00022946"/>
    </source>
</evidence>
<keyword evidence="4" id="KW-0547">Nucleotide-binding</keyword>
<keyword evidence="8" id="KW-0342">GTP-binding</keyword>
<keyword evidence="13" id="KW-1185">Reference proteome</keyword>
<dbReference type="InterPro" id="IPR000795">
    <property type="entry name" value="T_Tr_GTP-bd_dom"/>
</dbReference>
<keyword evidence="7" id="KW-0496">Mitochondrion</keyword>
<dbReference type="InterPro" id="IPR009000">
    <property type="entry name" value="Transl_B-barrel_sf"/>
</dbReference>
<comment type="caution">
    <text evidence="12">The sequence shown here is derived from an EMBL/GenBank/DDBJ whole genome shotgun (WGS) entry which is preliminary data.</text>
</comment>
<dbReference type="PANTHER" id="PTHR43381">
    <property type="entry name" value="TRANSLATION INITIATION FACTOR IF-2-RELATED"/>
    <property type="match status" value="1"/>
</dbReference>
<proteinExistence type="inferred from homology"/>
<dbReference type="GO" id="GO:0003743">
    <property type="term" value="F:translation initiation factor activity"/>
    <property type="evidence" value="ECO:0007669"/>
    <property type="project" value="UniProtKB-KW"/>
</dbReference>
<evidence type="ECO:0000256" key="3">
    <source>
        <dbReference type="ARBA" id="ARBA00022540"/>
    </source>
</evidence>
<evidence type="ECO:0000256" key="4">
    <source>
        <dbReference type="ARBA" id="ARBA00022741"/>
    </source>
</evidence>
<evidence type="ECO:0000256" key="10">
    <source>
        <dbReference type="ARBA" id="ARBA00044200"/>
    </source>
</evidence>
<evidence type="ECO:0000256" key="5">
    <source>
        <dbReference type="ARBA" id="ARBA00022917"/>
    </source>
</evidence>
<comment type="similarity">
    <text evidence="2">Belongs to the TRAFAC class translation factor GTPase superfamily. Classic translation factor GTPase family. IF-2 subfamily.</text>
</comment>
<dbReference type="Proteomes" id="UP001347796">
    <property type="component" value="Unassembled WGS sequence"/>
</dbReference>
<keyword evidence="3" id="KW-0396">Initiation factor</keyword>
<dbReference type="GO" id="GO:0005525">
    <property type="term" value="F:GTP binding"/>
    <property type="evidence" value="ECO:0007669"/>
    <property type="project" value="UniProtKB-KW"/>
</dbReference>
<dbReference type="CDD" id="cd03692">
    <property type="entry name" value="mtIF2_IVc"/>
    <property type="match status" value="1"/>
</dbReference>
<dbReference type="Gene3D" id="3.40.50.10050">
    <property type="entry name" value="Translation initiation factor IF- 2, domain 3"/>
    <property type="match status" value="1"/>
</dbReference>
<dbReference type="InterPro" id="IPR044145">
    <property type="entry name" value="IF2_II"/>
</dbReference>
<dbReference type="InterPro" id="IPR015760">
    <property type="entry name" value="TIF_IF2"/>
</dbReference>
<dbReference type="SUPFAM" id="SSF52156">
    <property type="entry name" value="Initiation factor IF2/eIF5b, domain 3"/>
    <property type="match status" value="1"/>
</dbReference>
<keyword evidence="5" id="KW-0648">Protein biosynthesis</keyword>
<dbReference type="SUPFAM" id="SSF52540">
    <property type="entry name" value="P-loop containing nucleoside triphosphate hydrolases"/>
    <property type="match status" value="1"/>
</dbReference>
<dbReference type="FunFam" id="3.40.50.10050:FF:000001">
    <property type="entry name" value="Translation initiation factor IF-2"/>
    <property type="match status" value="1"/>
</dbReference>
<dbReference type="FunFam" id="3.40.50.300:FF:000019">
    <property type="entry name" value="Translation initiation factor IF-2"/>
    <property type="match status" value="1"/>
</dbReference>
<dbReference type="GO" id="GO:0005739">
    <property type="term" value="C:mitochondrion"/>
    <property type="evidence" value="ECO:0007669"/>
    <property type="project" value="UniProtKB-SubCell"/>
</dbReference>
<comment type="subcellular location">
    <subcellularLocation>
        <location evidence="1">Mitochondrion</location>
    </subcellularLocation>
</comment>
<dbReference type="Pfam" id="PF11987">
    <property type="entry name" value="IF-2"/>
    <property type="match status" value="1"/>
</dbReference>
<dbReference type="InterPro" id="IPR053905">
    <property type="entry name" value="EF-G-like_DII"/>
</dbReference>
<evidence type="ECO:0000256" key="9">
    <source>
        <dbReference type="ARBA" id="ARBA00025162"/>
    </source>
</evidence>
<dbReference type="SUPFAM" id="SSF50447">
    <property type="entry name" value="Translation proteins"/>
    <property type="match status" value="2"/>
</dbReference>
<name>A0AAN8JVI3_PATCE</name>
<feature type="domain" description="Tr-type G" evidence="11">
    <location>
        <begin position="173"/>
        <end position="341"/>
    </location>
</feature>
<dbReference type="InterPro" id="IPR000178">
    <property type="entry name" value="TF_IF2_bacterial-like"/>
</dbReference>
<dbReference type="Gene3D" id="3.40.50.300">
    <property type="entry name" value="P-loop containing nucleotide triphosphate hydrolases"/>
    <property type="match status" value="1"/>
</dbReference>
<dbReference type="GO" id="GO:0003924">
    <property type="term" value="F:GTPase activity"/>
    <property type="evidence" value="ECO:0007669"/>
    <property type="project" value="InterPro"/>
</dbReference>
<gene>
    <name evidence="12" type="ORF">SNE40_010962</name>
</gene>
<evidence type="ECO:0000313" key="12">
    <source>
        <dbReference type="EMBL" id="KAK6183487.1"/>
    </source>
</evidence>
<evidence type="ECO:0000256" key="1">
    <source>
        <dbReference type="ARBA" id="ARBA00004173"/>
    </source>
</evidence>
<dbReference type="FunFam" id="2.40.30.10:FF:000008">
    <property type="entry name" value="Translation initiation factor IF-2"/>
    <property type="match status" value="1"/>
</dbReference>
<keyword evidence="6" id="KW-0809">Transit peptide</keyword>
<evidence type="ECO:0000259" key="11">
    <source>
        <dbReference type="PROSITE" id="PS51722"/>
    </source>
</evidence>
<organism evidence="12 13">
    <name type="scientific">Patella caerulea</name>
    <name type="common">Rayed Mediterranean limpet</name>
    <dbReference type="NCBI Taxonomy" id="87958"/>
    <lineage>
        <taxon>Eukaryota</taxon>
        <taxon>Metazoa</taxon>
        <taxon>Spiralia</taxon>
        <taxon>Lophotrochozoa</taxon>
        <taxon>Mollusca</taxon>
        <taxon>Gastropoda</taxon>
        <taxon>Patellogastropoda</taxon>
        <taxon>Patelloidea</taxon>
        <taxon>Patellidae</taxon>
        <taxon>Patella</taxon>
    </lineage>
</organism>
<comment type="function">
    <text evidence="9">One of the essential components for the initiation of protein synthesis. Protects formylmethionyl-tRNA from spontaneous hydrolysis and promotes its binding to the 30S ribosomal subunits. Also involved in the hydrolysis of GTP during the formation of the 70S ribosomal complex.</text>
</comment>
<evidence type="ECO:0000313" key="13">
    <source>
        <dbReference type="Proteomes" id="UP001347796"/>
    </source>
</evidence>
<dbReference type="InterPro" id="IPR023115">
    <property type="entry name" value="TIF_IF2_dom3"/>
</dbReference>
<dbReference type="Pfam" id="PF00009">
    <property type="entry name" value="GTP_EFTU"/>
    <property type="match status" value="1"/>
</dbReference>
<dbReference type="InterPro" id="IPR036925">
    <property type="entry name" value="TIF_IF2_dom3_sf"/>
</dbReference>
<dbReference type="PROSITE" id="PS01176">
    <property type="entry name" value="IF2"/>
    <property type="match status" value="1"/>
</dbReference>
<evidence type="ECO:0000256" key="8">
    <source>
        <dbReference type="ARBA" id="ARBA00023134"/>
    </source>
</evidence>
<dbReference type="PROSITE" id="PS51722">
    <property type="entry name" value="G_TR_2"/>
    <property type="match status" value="1"/>
</dbReference>
<evidence type="ECO:0000256" key="2">
    <source>
        <dbReference type="ARBA" id="ARBA00007733"/>
    </source>
</evidence>
<dbReference type="AlphaFoldDB" id="A0AAN8JVI3"/>
<evidence type="ECO:0000256" key="7">
    <source>
        <dbReference type="ARBA" id="ARBA00023128"/>
    </source>
</evidence>
<dbReference type="EMBL" id="JAZGQO010000007">
    <property type="protein sequence ID" value="KAK6183487.1"/>
    <property type="molecule type" value="Genomic_DNA"/>
</dbReference>
<dbReference type="CDD" id="cd01887">
    <property type="entry name" value="IF2_eIF5B"/>
    <property type="match status" value="1"/>
</dbReference>
<protein>
    <recommendedName>
        <fullName evidence="10">Translation initiation factor IF-2, mitochondrial</fullName>
    </recommendedName>
</protein>